<evidence type="ECO:0000256" key="2">
    <source>
        <dbReference type="ARBA" id="ARBA00007254"/>
    </source>
</evidence>
<dbReference type="SUPFAM" id="SSF81330">
    <property type="entry name" value="Gated mechanosensitive channel"/>
    <property type="match status" value="1"/>
</dbReference>
<dbReference type="AlphaFoldDB" id="A0A1G2MG17"/>
<dbReference type="InterPro" id="IPR001185">
    <property type="entry name" value="MS_channel"/>
</dbReference>
<feature type="transmembrane region" description="Helical" evidence="10">
    <location>
        <begin position="21"/>
        <end position="49"/>
    </location>
</feature>
<gene>
    <name evidence="10" type="primary">mscL</name>
    <name evidence="11" type="ORF">A3C72_03300</name>
</gene>
<dbReference type="InterPro" id="IPR037673">
    <property type="entry name" value="MSC/AndL"/>
</dbReference>
<evidence type="ECO:0000256" key="9">
    <source>
        <dbReference type="ARBA" id="ARBA00023303"/>
    </source>
</evidence>
<evidence type="ECO:0000256" key="6">
    <source>
        <dbReference type="ARBA" id="ARBA00022989"/>
    </source>
</evidence>
<keyword evidence="5 10" id="KW-0812">Transmembrane</keyword>
<dbReference type="GO" id="GO:0008381">
    <property type="term" value="F:mechanosensitive monoatomic ion channel activity"/>
    <property type="evidence" value="ECO:0007669"/>
    <property type="project" value="UniProtKB-UniRule"/>
</dbReference>
<evidence type="ECO:0000256" key="3">
    <source>
        <dbReference type="ARBA" id="ARBA00022448"/>
    </source>
</evidence>
<evidence type="ECO:0000256" key="5">
    <source>
        <dbReference type="ARBA" id="ARBA00022692"/>
    </source>
</evidence>
<comment type="subcellular location">
    <subcellularLocation>
        <location evidence="1 10">Cell membrane</location>
        <topology evidence="1 10">Multi-pass membrane protein</topology>
    </subcellularLocation>
</comment>
<comment type="function">
    <text evidence="10">Channel that opens in response to stretch forces in the membrane lipid bilayer. May participate in the regulation of osmotic pressure changes within the cell.</text>
</comment>
<evidence type="ECO:0000256" key="1">
    <source>
        <dbReference type="ARBA" id="ARBA00004651"/>
    </source>
</evidence>
<dbReference type="PANTHER" id="PTHR30266:SF2">
    <property type="entry name" value="LARGE-CONDUCTANCE MECHANOSENSITIVE CHANNEL"/>
    <property type="match status" value="1"/>
</dbReference>
<accession>A0A1G2MG17</accession>
<comment type="similarity">
    <text evidence="2 10">Belongs to the MscL family.</text>
</comment>
<dbReference type="NCBIfam" id="TIGR00220">
    <property type="entry name" value="mscL"/>
    <property type="match status" value="1"/>
</dbReference>
<dbReference type="Proteomes" id="UP000177130">
    <property type="component" value="Unassembled WGS sequence"/>
</dbReference>
<proteinExistence type="inferred from homology"/>
<evidence type="ECO:0000256" key="8">
    <source>
        <dbReference type="ARBA" id="ARBA00023136"/>
    </source>
</evidence>
<sequence length="133" mass="14373">MLKGFKDFVLRGNVIDMAVGVVIGASFGSVVTSLVKGILTPFIAAIAKVPDFSDLSFTLNGSVFNYGEFFNALISFLLVATAIYFFVVLPINKLMSRFNKPAPTEAPKMKNCPECLSLIPEAAKRCSHCCVSL</sequence>
<keyword evidence="9 10" id="KW-0407">Ion channel</keyword>
<keyword evidence="3 10" id="KW-0813">Transport</keyword>
<dbReference type="PANTHER" id="PTHR30266">
    <property type="entry name" value="MECHANOSENSITIVE CHANNEL MSCL"/>
    <property type="match status" value="1"/>
</dbReference>
<evidence type="ECO:0000256" key="7">
    <source>
        <dbReference type="ARBA" id="ARBA00023065"/>
    </source>
</evidence>
<dbReference type="Pfam" id="PF01741">
    <property type="entry name" value="MscL"/>
    <property type="match status" value="1"/>
</dbReference>
<dbReference type="STRING" id="1802306.A3C72_03300"/>
<evidence type="ECO:0000313" key="11">
    <source>
        <dbReference type="EMBL" id="OHA22099.1"/>
    </source>
</evidence>
<keyword evidence="8 10" id="KW-0472">Membrane</keyword>
<dbReference type="GO" id="GO:0005886">
    <property type="term" value="C:plasma membrane"/>
    <property type="evidence" value="ECO:0007669"/>
    <property type="project" value="UniProtKB-SubCell"/>
</dbReference>
<name>A0A1G2MG17_9BACT</name>
<keyword evidence="7 10" id="KW-0406">Ion transport</keyword>
<dbReference type="PROSITE" id="PS01327">
    <property type="entry name" value="MSCL"/>
    <property type="match status" value="1"/>
</dbReference>
<reference evidence="11 12" key="1">
    <citation type="journal article" date="2016" name="Nat. Commun.">
        <title>Thousands of microbial genomes shed light on interconnected biogeochemical processes in an aquifer system.</title>
        <authorList>
            <person name="Anantharaman K."/>
            <person name="Brown C.T."/>
            <person name="Hug L.A."/>
            <person name="Sharon I."/>
            <person name="Castelle C.J."/>
            <person name="Probst A.J."/>
            <person name="Thomas B.C."/>
            <person name="Singh A."/>
            <person name="Wilkins M.J."/>
            <person name="Karaoz U."/>
            <person name="Brodie E.L."/>
            <person name="Williams K.H."/>
            <person name="Hubbard S.S."/>
            <person name="Banfield J.F."/>
        </authorList>
    </citation>
    <scope>NUCLEOTIDE SEQUENCE [LARGE SCALE GENOMIC DNA]</scope>
</reference>
<dbReference type="InterPro" id="IPR019823">
    <property type="entry name" value="Mechanosensitive_channel_CS"/>
</dbReference>
<comment type="caution">
    <text evidence="11">The sequence shown here is derived from an EMBL/GenBank/DDBJ whole genome shotgun (WGS) entry which is preliminary data.</text>
</comment>
<dbReference type="HAMAP" id="MF_00115">
    <property type="entry name" value="MscL"/>
    <property type="match status" value="1"/>
</dbReference>
<comment type="subunit">
    <text evidence="10">Homopentamer.</text>
</comment>
<dbReference type="PRINTS" id="PR01264">
    <property type="entry name" value="MECHCHANNEL"/>
</dbReference>
<keyword evidence="4 10" id="KW-1003">Cell membrane</keyword>
<protein>
    <recommendedName>
        <fullName evidence="10">Large-conductance mechanosensitive channel</fullName>
    </recommendedName>
</protein>
<keyword evidence="6 10" id="KW-1133">Transmembrane helix</keyword>
<evidence type="ECO:0000313" key="12">
    <source>
        <dbReference type="Proteomes" id="UP000177130"/>
    </source>
</evidence>
<feature type="transmembrane region" description="Helical" evidence="10">
    <location>
        <begin position="69"/>
        <end position="91"/>
    </location>
</feature>
<organism evidence="11 12">
    <name type="scientific">Candidatus Taylorbacteria bacterium RIFCSPHIGHO2_02_FULL_43_32b</name>
    <dbReference type="NCBI Taxonomy" id="1802306"/>
    <lineage>
        <taxon>Bacteria</taxon>
        <taxon>Candidatus Tayloriibacteriota</taxon>
    </lineage>
</organism>
<dbReference type="EMBL" id="MHRK01000060">
    <property type="protein sequence ID" value="OHA22099.1"/>
    <property type="molecule type" value="Genomic_DNA"/>
</dbReference>
<evidence type="ECO:0000256" key="10">
    <source>
        <dbReference type="HAMAP-Rule" id="MF_00115"/>
    </source>
</evidence>
<dbReference type="Gene3D" id="1.10.1200.120">
    <property type="entry name" value="Large-conductance mechanosensitive channel, MscL, domain 1"/>
    <property type="match status" value="1"/>
</dbReference>
<evidence type="ECO:0000256" key="4">
    <source>
        <dbReference type="ARBA" id="ARBA00022475"/>
    </source>
</evidence>
<dbReference type="InterPro" id="IPR036019">
    <property type="entry name" value="MscL_channel"/>
</dbReference>